<feature type="signal peptide" evidence="1">
    <location>
        <begin position="1"/>
        <end position="19"/>
    </location>
</feature>
<reference evidence="2 3" key="1">
    <citation type="submission" date="2023-07" db="EMBL/GenBank/DDBJ databases">
        <title>Genomic Encyclopedia of Type Strains, Phase IV (KMG-IV): sequencing the most valuable type-strain genomes for metagenomic binning, comparative biology and taxonomic classification.</title>
        <authorList>
            <person name="Goeker M."/>
        </authorList>
    </citation>
    <scope>NUCLEOTIDE SEQUENCE [LARGE SCALE GENOMIC DNA]</scope>
    <source>
        <strain evidence="2 3">DSM 19013</strain>
    </source>
</reference>
<comment type="caution">
    <text evidence="2">The sequence shown here is derived from an EMBL/GenBank/DDBJ whole genome shotgun (WGS) entry which is preliminary data.</text>
</comment>
<dbReference type="EMBL" id="JAUSVP010000018">
    <property type="protein sequence ID" value="MDQ0449790.1"/>
    <property type="molecule type" value="Genomic_DNA"/>
</dbReference>
<dbReference type="Proteomes" id="UP001231124">
    <property type="component" value="Unassembled WGS sequence"/>
</dbReference>
<name>A0ABU0I5A8_9HYPH</name>
<organism evidence="2 3">
    <name type="scientific">Methylobacterium aerolatum</name>
    <dbReference type="NCBI Taxonomy" id="418708"/>
    <lineage>
        <taxon>Bacteria</taxon>
        <taxon>Pseudomonadati</taxon>
        <taxon>Pseudomonadota</taxon>
        <taxon>Alphaproteobacteria</taxon>
        <taxon>Hyphomicrobiales</taxon>
        <taxon>Methylobacteriaceae</taxon>
        <taxon>Methylobacterium</taxon>
    </lineage>
</organism>
<sequence>MRILGLALAVSLVTAPALAAGGEADLAGEATIGTEARHVALHLACDPAHAGLSAALTVPRFADLTARFAFDAFEGPSGTTKPLTALRLVGPSGVRTVIAPASGAVAADPSTSFTLTVAAPRRSENPLRAVAAGFAQAGTRIVWTQSSPRAGDASMVATFTVSDPAPLRAALEPCFGP</sequence>
<proteinExistence type="predicted"/>
<accession>A0ABU0I5A8</accession>
<dbReference type="RefSeq" id="WP_238206251.1">
    <property type="nucleotide sequence ID" value="NZ_BPQE01000026.1"/>
</dbReference>
<evidence type="ECO:0000313" key="2">
    <source>
        <dbReference type="EMBL" id="MDQ0449790.1"/>
    </source>
</evidence>
<protein>
    <submittedName>
        <fullName evidence="2">Uncharacterized protein</fullName>
    </submittedName>
</protein>
<evidence type="ECO:0000313" key="3">
    <source>
        <dbReference type="Proteomes" id="UP001231124"/>
    </source>
</evidence>
<evidence type="ECO:0000256" key="1">
    <source>
        <dbReference type="SAM" id="SignalP"/>
    </source>
</evidence>
<keyword evidence="1" id="KW-0732">Signal</keyword>
<keyword evidence="3" id="KW-1185">Reference proteome</keyword>
<gene>
    <name evidence="2" type="ORF">QO012_004313</name>
</gene>
<feature type="chain" id="PRO_5046666696" evidence="1">
    <location>
        <begin position="20"/>
        <end position="177"/>
    </location>
</feature>